<gene>
    <name evidence="1" type="ORF">PGLA1383_LOCUS57090</name>
</gene>
<dbReference type="EMBL" id="CAJNNV010033188">
    <property type="protein sequence ID" value="CAE8642663.1"/>
    <property type="molecule type" value="Genomic_DNA"/>
</dbReference>
<sequence>IGDQADTYFLRRMARQIRAQFGPVDIIIDDGAHLLGAQVASFSVLFFNLLRNGGLYLVEDMATSYVTGTRDFTREAPSKTKLLINLTDTFVHYAANLAHKLHAWNFQTVFGWNLEAELLPDKHTDAVESISFHNSIVVLRKKAQPLHHAHVSETSLCSGDLWLGRFRRNDSLHNWEEIYDQHSQYPFG</sequence>
<name>A0A813HUQ7_POLGL</name>
<feature type="non-terminal residue" evidence="1">
    <location>
        <position position="188"/>
    </location>
</feature>
<accession>A0A813HUQ7</accession>
<evidence type="ECO:0000313" key="1">
    <source>
        <dbReference type="EMBL" id="CAE8642663.1"/>
    </source>
</evidence>
<evidence type="ECO:0000313" key="2">
    <source>
        <dbReference type="Proteomes" id="UP000654075"/>
    </source>
</evidence>
<dbReference type="AlphaFoldDB" id="A0A813HUQ7"/>
<keyword evidence="2" id="KW-1185">Reference proteome</keyword>
<dbReference type="InterPro" id="IPR029063">
    <property type="entry name" value="SAM-dependent_MTases_sf"/>
</dbReference>
<dbReference type="OrthoDB" id="407477at2759"/>
<proteinExistence type="predicted"/>
<organism evidence="1 2">
    <name type="scientific">Polarella glacialis</name>
    <name type="common">Dinoflagellate</name>
    <dbReference type="NCBI Taxonomy" id="89957"/>
    <lineage>
        <taxon>Eukaryota</taxon>
        <taxon>Sar</taxon>
        <taxon>Alveolata</taxon>
        <taxon>Dinophyceae</taxon>
        <taxon>Suessiales</taxon>
        <taxon>Suessiaceae</taxon>
        <taxon>Polarella</taxon>
    </lineage>
</organism>
<reference evidence="1" key="1">
    <citation type="submission" date="2021-02" db="EMBL/GenBank/DDBJ databases">
        <authorList>
            <person name="Dougan E. K."/>
            <person name="Rhodes N."/>
            <person name="Thang M."/>
            <person name="Chan C."/>
        </authorList>
    </citation>
    <scope>NUCLEOTIDE SEQUENCE</scope>
</reference>
<dbReference type="Proteomes" id="UP000654075">
    <property type="component" value="Unassembled WGS sequence"/>
</dbReference>
<comment type="caution">
    <text evidence="1">The sequence shown here is derived from an EMBL/GenBank/DDBJ whole genome shotgun (WGS) entry which is preliminary data.</text>
</comment>
<protein>
    <recommendedName>
        <fullName evidence="3">Class I SAM-dependent methyltransferase</fullName>
    </recommendedName>
</protein>
<dbReference type="Gene3D" id="3.40.50.150">
    <property type="entry name" value="Vaccinia Virus protein VP39"/>
    <property type="match status" value="1"/>
</dbReference>
<evidence type="ECO:0008006" key="3">
    <source>
        <dbReference type="Google" id="ProtNLM"/>
    </source>
</evidence>